<evidence type="ECO:0000313" key="6">
    <source>
        <dbReference type="EMBL" id="CAE0612969.1"/>
    </source>
</evidence>
<dbReference type="Gene3D" id="3.30.1060.10">
    <property type="entry name" value="Peptide methionine sulphoxide reductase MsrA"/>
    <property type="match status" value="1"/>
</dbReference>
<dbReference type="PANTHER" id="PTHR43774:SF1">
    <property type="entry name" value="PEPTIDE METHIONINE SULFOXIDE REDUCTASE MSRA 2"/>
    <property type="match status" value="1"/>
</dbReference>
<reference evidence="6" key="1">
    <citation type="submission" date="2021-01" db="EMBL/GenBank/DDBJ databases">
        <authorList>
            <person name="Corre E."/>
            <person name="Pelletier E."/>
            <person name="Niang G."/>
            <person name="Scheremetjew M."/>
            <person name="Finn R."/>
            <person name="Kale V."/>
            <person name="Holt S."/>
            <person name="Cochrane G."/>
            <person name="Meng A."/>
            <person name="Brown T."/>
            <person name="Cohen L."/>
        </authorList>
    </citation>
    <scope>NUCLEOTIDE SEQUENCE</scope>
    <source>
        <strain evidence="6">CCMP1897</strain>
    </source>
</reference>
<feature type="domain" description="Peptide methionine sulphoxide reductase MsrA" evidence="5">
    <location>
        <begin position="58"/>
        <end position="207"/>
    </location>
</feature>
<accession>A0A7S3UFX9</accession>
<dbReference type="InterPro" id="IPR036509">
    <property type="entry name" value="Met_Sox_Rdtase_MsrA_sf"/>
</dbReference>
<protein>
    <recommendedName>
        <fullName evidence="2">peptide-methionine (S)-S-oxide reductase</fullName>
        <ecNumber evidence="2">1.8.4.11</ecNumber>
    </recommendedName>
    <alternativeName>
        <fullName evidence="4">Peptide-methionine (S)-S-oxide reductase</fullName>
    </alternativeName>
</protein>
<evidence type="ECO:0000256" key="3">
    <source>
        <dbReference type="ARBA" id="ARBA00023002"/>
    </source>
</evidence>
<comment type="similarity">
    <text evidence="1">Belongs to the MsrA Met sulfoxide reductase family.</text>
</comment>
<organism evidence="6">
    <name type="scientific">Picocystis salinarum</name>
    <dbReference type="NCBI Taxonomy" id="88271"/>
    <lineage>
        <taxon>Eukaryota</taxon>
        <taxon>Viridiplantae</taxon>
        <taxon>Chlorophyta</taxon>
        <taxon>Picocystophyceae</taxon>
        <taxon>Picocystales</taxon>
        <taxon>Picocystaceae</taxon>
        <taxon>Picocystis</taxon>
    </lineage>
</organism>
<dbReference type="EC" id="1.8.4.11" evidence="2"/>
<dbReference type="PANTHER" id="PTHR43774">
    <property type="entry name" value="PEPTIDE METHIONINE SULFOXIDE REDUCTASE"/>
    <property type="match status" value="1"/>
</dbReference>
<evidence type="ECO:0000256" key="4">
    <source>
        <dbReference type="ARBA" id="ARBA00030643"/>
    </source>
</evidence>
<dbReference type="SUPFAM" id="SSF55068">
    <property type="entry name" value="Peptide methionine sulfoxide reductase"/>
    <property type="match status" value="1"/>
</dbReference>
<dbReference type="InterPro" id="IPR002569">
    <property type="entry name" value="Met_Sox_Rdtase_MsrA_dom"/>
</dbReference>
<dbReference type="EMBL" id="HBIS01007882">
    <property type="protein sequence ID" value="CAE0612969.1"/>
    <property type="molecule type" value="Transcribed_RNA"/>
</dbReference>
<dbReference type="AlphaFoldDB" id="A0A7S3UFX9"/>
<dbReference type="NCBIfam" id="TIGR00401">
    <property type="entry name" value="msrA"/>
    <property type="match status" value="1"/>
</dbReference>
<keyword evidence="3" id="KW-0560">Oxidoreductase</keyword>
<dbReference type="HAMAP" id="MF_01401">
    <property type="entry name" value="MsrA"/>
    <property type="match status" value="1"/>
</dbReference>
<dbReference type="Pfam" id="PF01625">
    <property type="entry name" value="PMSR"/>
    <property type="match status" value="1"/>
</dbReference>
<name>A0A7S3UFX9_9CHLO</name>
<evidence type="ECO:0000259" key="5">
    <source>
        <dbReference type="Pfam" id="PF01625"/>
    </source>
</evidence>
<gene>
    <name evidence="6" type="ORF">PSAL00342_LOCUS6868</name>
</gene>
<proteinExistence type="inferred from homology"/>
<evidence type="ECO:0000256" key="1">
    <source>
        <dbReference type="ARBA" id="ARBA00005591"/>
    </source>
</evidence>
<evidence type="ECO:0000256" key="2">
    <source>
        <dbReference type="ARBA" id="ARBA00012502"/>
    </source>
</evidence>
<sequence>MATTTCARAPRGTKTRGTDRRTFLAVSFLTLARPTIAVAEDTTLYGPRGSPGGGLEAATFAGGCFWCMEKPFDRVDGVKNTVSGYCGGGEPRPTYKQVSAGVTGHAESLRVEYDPQEVSYEELLDVFWKQINPTQENQQFCDRGRQYRSAIFYHNKEQKEAALKSRDKYEQLGVFQGPIRTEIVPVTGFWDAEEYHQDYYKKNPLLYRFYRSRCGRDQYLDSVWGSGNH</sequence>
<dbReference type="GO" id="GO:0008113">
    <property type="term" value="F:peptide-methionine (S)-S-oxide reductase activity"/>
    <property type="evidence" value="ECO:0007669"/>
    <property type="project" value="UniProtKB-EC"/>
</dbReference>